<dbReference type="AlphaFoldDB" id="A0A8T0LG98"/>
<dbReference type="EMBL" id="JABFOF010000001">
    <property type="protein sequence ID" value="KAG2410471.1"/>
    <property type="molecule type" value="Genomic_DNA"/>
</dbReference>
<evidence type="ECO:0000313" key="1">
    <source>
        <dbReference type="EMBL" id="KAG2410471.1"/>
    </source>
</evidence>
<dbReference type="Proteomes" id="UP000743370">
    <property type="component" value="Unassembled WGS sequence"/>
</dbReference>
<organism evidence="1 2">
    <name type="scientific">Phaseolus angularis</name>
    <name type="common">Azuki bean</name>
    <name type="synonym">Vigna angularis</name>
    <dbReference type="NCBI Taxonomy" id="3914"/>
    <lineage>
        <taxon>Eukaryota</taxon>
        <taxon>Viridiplantae</taxon>
        <taxon>Streptophyta</taxon>
        <taxon>Embryophyta</taxon>
        <taxon>Tracheophyta</taxon>
        <taxon>Spermatophyta</taxon>
        <taxon>Magnoliopsida</taxon>
        <taxon>eudicotyledons</taxon>
        <taxon>Gunneridae</taxon>
        <taxon>Pentapetalae</taxon>
        <taxon>rosids</taxon>
        <taxon>fabids</taxon>
        <taxon>Fabales</taxon>
        <taxon>Fabaceae</taxon>
        <taxon>Papilionoideae</taxon>
        <taxon>50 kb inversion clade</taxon>
        <taxon>NPAAA clade</taxon>
        <taxon>indigoferoid/millettioid clade</taxon>
        <taxon>Phaseoleae</taxon>
        <taxon>Vigna</taxon>
    </lineage>
</organism>
<reference evidence="1 2" key="1">
    <citation type="submission" date="2020-05" db="EMBL/GenBank/DDBJ databases">
        <title>Vigna angularis (adzuki bean) Var. LongXiaoDou No. 4 denovo assembly.</title>
        <authorList>
            <person name="Xiang H."/>
        </authorList>
    </citation>
    <scope>NUCLEOTIDE SEQUENCE [LARGE SCALE GENOMIC DNA]</scope>
    <source>
        <tissue evidence="1">Leaf</tissue>
    </source>
</reference>
<evidence type="ECO:0000313" key="2">
    <source>
        <dbReference type="Proteomes" id="UP000743370"/>
    </source>
</evidence>
<gene>
    <name evidence="1" type="ORF">HKW66_Vig0011360</name>
</gene>
<accession>A0A8T0LG98</accession>
<comment type="caution">
    <text evidence="1">The sequence shown here is derived from an EMBL/GenBank/DDBJ whole genome shotgun (WGS) entry which is preliminary data.</text>
</comment>
<proteinExistence type="predicted"/>
<name>A0A8T0LG98_PHAAN</name>
<sequence>MIQVATTTSVFVTTHQKKADKCMQAYKEETTWMTPFICYLKTGDVPKGEDKGWPAVVEFIKQFIVGYLSGPSRAT</sequence>
<protein>
    <submittedName>
        <fullName evidence="1">Uncharacterized protein</fullName>
    </submittedName>
</protein>